<organism evidence="2 3">
    <name type="scientific">Paenibacillus piri</name>
    <dbReference type="NCBI Taxonomy" id="2547395"/>
    <lineage>
        <taxon>Bacteria</taxon>
        <taxon>Bacillati</taxon>
        <taxon>Bacillota</taxon>
        <taxon>Bacilli</taxon>
        <taxon>Bacillales</taxon>
        <taxon>Paenibacillaceae</taxon>
        <taxon>Paenibacillus</taxon>
    </lineage>
</organism>
<sequence length="293" mass="33593">MKVKYGISAINWVNEDIMALGDHYTAEQVLSQMSELGFEGTEFCRKFPRDPDTLKQLLSRYGMVLTSQWKSVHFSDRSKHAGELQSFREHADFLYEMGCKHVVTCETGNAFEDLSKNSVHIEPLTDEQWSGMVEGLHEAGRYCKQLGMKLVYHFHGETVVESREEIRRLMDATDPELVYMLYDTGHAYFGGSDPLEILQAYYDRIPYIHLKDVRNDVLEWKRANGIRFREAVRKGIFTVPGDGAIDFAPIYSELAKRGYEGWITIEAEQDPAIAEPVTYARIAKQYLSQITPA</sequence>
<dbReference type="RefSeq" id="WP_133225282.1">
    <property type="nucleotide sequence ID" value="NZ_SMRT01000001.1"/>
</dbReference>
<dbReference type="EC" id="4.2.1.44" evidence="2"/>
<dbReference type="GO" id="GO:0050114">
    <property type="term" value="F:myo-inosose-2 dehydratase activity"/>
    <property type="evidence" value="ECO:0007669"/>
    <property type="project" value="UniProtKB-EC"/>
</dbReference>
<evidence type="ECO:0000313" key="2">
    <source>
        <dbReference type="EMBL" id="TDG00573.1"/>
    </source>
</evidence>
<dbReference type="AlphaFoldDB" id="A0A4R5KYA7"/>
<protein>
    <submittedName>
        <fullName evidence="2">Myo-inosose-2 dehydratase</fullName>
        <ecNumber evidence="2">4.2.1.44</ecNumber>
    </submittedName>
</protein>
<dbReference type="SUPFAM" id="SSF51658">
    <property type="entry name" value="Xylose isomerase-like"/>
    <property type="match status" value="1"/>
</dbReference>
<keyword evidence="2" id="KW-0456">Lyase</keyword>
<dbReference type="Gene3D" id="3.20.20.150">
    <property type="entry name" value="Divalent-metal-dependent TIM barrel enzymes"/>
    <property type="match status" value="1"/>
</dbReference>
<dbReference type="PANTHER" id="PTHR12110:SF41">
    <property type="entry name" value="INOSOSE DEHYDRATASE"/>
    <property type="match status" value="1"/>
</dbReference>
<dbReference type="PANTHER" id="PTHR12110">
    <property type="entry name" value="HYDROXYPYRUVATE ISOMERASE"/>
    <property type="match status" value="1"/>
</dbReference>
<name>A0A4R5KYA7_9BACL</name>
<evidence type="ECO:0000313" key="3">
    <source>
        <dbReference type="Proteomes" id="UP000295636"/>
    </source>
</evidence>
<dbReference type="Proteomes" id="UP000295636">
    <property type="component" value="Unassembled WGS sequence"/>
</dbReference>
<keyword evidence="3" id="KW-1185">Reference proteome</keyword>
<comment type="caution">
    <text evidence="2">The sequence shown here is derived from an EMBL/GenBank/DDBJ whole genome shotgun (WGS) entry which is preliminary data.</text>
</comment>
<dbReference type="InterPro" id="IPR013022">
    <property type="entry name" value="Xyl_isomerase-like_TIM-brl"/>
</dbReference>
<gene>
    <name evidence="2" type="primary">iolE</name>
    <name evidence="2" type="ORF">E1757_02790</name>
</gene>
<proteinExistence type="predicted"/>
<dbReference type="InterPro" id="IPR030823">
    <property type="entry name" value="IolE/MocC"/>
</dbReference>
<feature type="domain" description="Xylose isomerase-like TIM barrel" evidence="1">
    <location>
        <begin position="32"/>
        <end position="277"/>
    </location>
</feature>
<evidence type="ECO:0000259" key="1">
    <source>
        <dbReference type="Pfam" id="PF01261"/>
    </source>
</evidence>
<dbReference type="InterPro" id="IPR050312">
    <property type="entry name" value="IolE/XylAMocC-like"/>
</dbReference>
<reference evidence="2 3" key="1">
    <citation type="submission" date="2019-03" db="EMBL/GenBank/DDBJ databases">
        <title>This is whole genome sequence of Paenibacillus sp MS74 strain.</title>
        <authorList>
            <person name="Trinh H.N."/>
        </authorList>
    </citation>
    <scope>NUCLEOTIDE SEQUENCE [LARGE SCALE GENOMIC DNA]</scope>
    <source>
        <strain evidence="2 3">MS74</strain>
    </source>
</reference>
<dbReference type="OrthoDB" id="9779184at2"/>
<dbReference type="NCBIfam" id="TIGR04379">
    <property type="entry name" value="myo_inos_iolE"/>
    <property type="match status" value="1"/>
</dbReference>
<accession>A0A4R5KYA7</accession>
<dbReference type="EMBL" id="SMRT01000001">
    <property type="protein sequence ID" value="TDG00573.1"/>
    <property type="molecule type" value="Genomic_DNA"/>
</dbReference>
<dbReference type="Pfam" id="PF01261">
    <property type="entry name" value="AP_endonuc_2"/>
    <property type="match status" value="1"/>
</dbReference>
<dbReference type="InterPro" id="IPR036237">
    <property type="entry name" value="Xyl_isomerase-like_sf"/>
</dbReference>